<dbReference type="Proteomes" id="UP000824120">
    <property type="component" value="Chromosome 12"/>
</dbReference>
<proteinExistence type="predicted"/>
<dbReference type="EMBL" id="JACXVP010000012">
    <property type="protein sequence ID" value="KAG5571821.1"/>
    <property type="molecule type" value="Genomic_DNA"/>
</dbReference>
<dbReference type="AlphaFoldDB" id="A0A9J5W895"/>
<reference evidence="1 2" key="1">
    <citation type="submission" date="2020-09" db="EMBL/GenBank/DDBJ databases">
        <title>De no assembly of potato wild relative species, Solanum commersonii.</title>
        <authorList>
            <person name="Cho K."/>
        </authorList>
    </citation>
    <scope>NUCLEOTIDE SEQUENCE [LARGE SCALE GENOMIC DNA]</scope>
    <source>
        <strain evidence="1">LZ3.2</strain>
        <tissue evidence="1">Leaf</tissue>
    </source>
</reference>
<accession>A0A9J5W895</accession>
<dbReference type="InterPro" id="IPR045272">
    <property type="entry name" value="ANXUR1/2-like"/>
</dbReference>
<comment type="caution">
    <text evidence="1">The sequence shown here is derived from an EMBL/GenBank/DDBJ whole genome shotgun (WGS) entry which is preliminary data.</text>
</comment>
<sequence length="249" mass="27691">MSLCSSLFQTYKNSFGFVSAIEMIPVADKIFVDSISKDGGNGIQTMYRLKIGGSSIKTTQDSGFRRKWEEYSSYMIIAVCRCRFRSQKPFQHYLCFPEDVFADNYGIFSRAGRMNKAYHEDYFEAISLKSRVQLGPDTSTGSDALLNGLEVFKLSRNGNLAKDDTKKSSPGWRSLFLHATSVTNTVMDYRGFISKACNSIPGCSLSNSLSCSLSCGDTHVHHIIELLDAGYVLSNDELIGGFCDEQNCL</sequence>
<protein>
    <submittedName>
        <fullName evidence="1">Uncharacterized protein</fullName>
    </submittedName>
</protein>
<keyword evidence="2" id="KW-1185">Reference proteome</keyword>
<organism evidence="1 2">
    <name type="scientific">Solanum commersonii</name>
    <name type="common">Commerson's wild potato</name>
    <name type="synonym">Commerson's nightshade</name>
    <dbReference type="NCBI Taxonomy" id="4109"/>
    <lineage>
        <taxon>Eukaryota</taxon>
        <taxon>Viridiplantae</taxon>
        <taxon>Streptophyta</taxon>
        <taxon>Embryophyta</taxon>
        <taxon>Tracheophyta</taxon>
        <taxon>Spermatophyta</taxon>
        <taxon>Magnoliopsida</taxon>
        <taxon>eudicotyledons</taxon>
        <taxon>Gunneridae</taxon>
        <taxon>Pentapetalae</taxon>
        <taxon>asterids</taxon>
        <taxon>lamiids</taxon>
        <taxon>Solanales</taxon>
        <taxon>Solanaceae</taxon>
        <taxon>Solanoideae</taxon>
        <taxon>Solaneae</taxon>
        <taxon>Solanum</taxon>
    </lineage>
</organism>
<dbReference type="GO" id="GO:0004714">
    <property type="term" value="F:transmembrane receptor protein tyrosine kinase activity"/>
    <property type="evidence" value="ECO:0007669"/>
    <property type="project" value="InterPro"/>
</dbReference>
<name>A0A9J5W895_SOLCO</name>
<dbReference type="PANTHER" id="PTHR34590">
    <property type="entry name" value="OS03G0124300 PROTEIN-RELATED"/>
    <property type="match status" value="1"/>
</dbReference>
<gene>
    <name evidence="1" type="ORF">H5410_061587</name>
</gene>
<dbReference type="OrthoDB" id="10465697at2759"/>
<evidence type="ECO:0000313" key="2">
    <source>
        <dbReference type="Proteomes" id="UP000824120"/>
    </source>
</evidence>
<evidence type="ECO:0000313" key="1">
    <source>
        <dbReference type="EMBL" id="KAG5571821.1"/>
    </source>
</evidence>